<dbReference type="EMBL" id="DUZY01000007">
    <property type="protein sequence ID" value="DAD45832.1"/>
    <property type="molecule type" value="Genomic_DNA"/>
</dbReference>
<dbReference type="AlphaFoldDB" id="A0A822ZKY4"/>
<dbReference type="CDD" id="cd00303">
    <property type="entry name" value="retropepsin_like"/>
    <property type="match status" value="1"/>
</dbReference>
<dbReference type="InterPro" id="IPR021109">
    <property type="entry name" value="Peptidase_aspartic_dom_sf"/>
</dbReference>
<evidence type="ECO:0000313" key="1">
    <source>
        <dbReference type="EMBL" id="DAD45832.1"/>
    </source>
</evidence>
<sequence length="61" mass="6478">MDSAFEVMVASGEKLQAAGKCLQVPIKVQGTTIVADFYLLPLPGYDAVLGINWLKSLGPIV</sequence>
<reference evidence="1 2" key="1">
    <citation type="journal article" date="2020" name="Mol. Biol. Evol.">
        <title>Distinct Expression and Methylation Patterns for Genes with Different Fates following a Single Whole-Genome Duplication in Flowering Plants.</title>
        <authorList>
            <person name="Shi T."/>
            <person name="Rahmani R.S."/>
            <person name="Gugger P.F."/>
            <person name="Wang M."/>
            <person name="Li H."/>
            <person name="Zhang Y."/>
            <person name="Li Z."/>
            <person name="Wang Q."/>
            <person name="Van de Peer Y."/>
            <person name="Marchal K."/>
            <person name="Chen J."/>
        </authorList>
    </citation>
    <scope>NUCLEOTIDE SEQUENCE [LARGE SCALE GENOMIC DNA]</scope>
    <source>
        <tissue evidence="1">Leaf</tissue>
    </source>
</reference>
<gene>
    <name evidence="1" type="ORF">HUJ06_004062</name>
</gene>
<proteinExistence type="predicted"/>
<keyword evidence="2" id="KW-1185">Reference proteome</keyword>
<organism evidence="1 2">
    <name type="scientific">Nelumbo nucifera</name>
    <name type="common">Sacred lotus</name>
    <dbReference type="NCBI Taxonomy" id="4432"/>
    <lineage>
        <taxon>Eukaryota</taxon>
        <taxon>Viridiplantae</taxon>
        <taxon>Streptophyta</taxon>
        <taxon>Embryophyta</taxon>
        <taxon>Tracheophyta</taxon>
        <taxon>Spermatophyta</taxon>
        <taxon>Magnoliopsida</taxon>
        <taxon>Proteales</taxon>
        <taxon>Nelumbonaceae</taxon>
        <taxon>Nelumbo</taxon>
    </lineage>
</organism>
<comment type="caution">
    <text evidence="1">The sequence shown here is derived from an EMBL/GenBank/DDBJ whole genome shotgun (WGS) entry which is preliminary data.</text>
</comment>
<dbReference type="Pfam" id="PF08284">
    <property type="entry name" value="RVP_2"/>
    <property type="match status" value="1"/>
</dbReference>
<evidence type="ECO:0000313" key="2">
    <source>
        <dbReference type="Proteomes" id="UP000607653"/>
    </source>
</evidence>
<accession>A0A822ZKY4</accession>
<dbReference type="Proteomes" id="UP000607653">
    <property type="component" value="Unassembled WGS sequence"/>
</dbReference>
<protein>
    <submittedName>
        <fullName evidence="1">Uncharacterized protein</fullName>
    </submittedName>
</protein>
<name>A0A822ZKY4_NELNU</name>
<dbReference type="Gene3D" id="2.40.70.10">
    <property type="entry name" value="Acid Proteases"/>
    <property type="match status" value="1"/>
</dbReference>